<reference evidence="1" key="1">
    <citation type="journal article" date="2019" name="Environ. Microbiol.">
        <title>Fungal ecological strategies reflected in gene transcription - a case study of two litter decomposers.</title>
        <authorList>
            <person name="Barbi F."/>
            <person name="Kohler A."/>
            <person name="Barry K."/>
            <person name="Baskaran P."/>
            <person name="Daum C."/>
            <person name="Fauchery L."/>
            <person name="Ihrmark K."/>
            <person name="Kuo A."/>
            <person name="LaButti K."/>
            <person name="Lipzen A."/>
            <person name="Morin E."/>
            <person name="Grigoriev I.V."/>
            <person name="Henrissat B."/>
            <person name="Lindahl B."/>
            <person name="Martin F."/>
        </authorList>
    </citation>
    <scope>NUCLEOTIDE SEQUENCE</scope>
    <source>
        <strain evidence="1">JB14</strain>
    </source>
</reference>
<gene>
    <name evidence="1" type="ORF">BT96DRAFT_971462</name>
</gene>
<keyword evidence="2" id="KW-1185">Reference proteome</keyword>
<evidence type="ECO:0000313" key="1">
    <source>
        <dbReference type="EMBL" id="KAE9407260.1"/>
    </source>
</evidence>
<proteinExistence type="predicted"/>
<dbReference type="Proteomes" id="UP000799118">
    <property type="component" value="Unassembled WGS sequence"/>
</dbReference>
<protein>
    <submittedName>
        <fullName evidence="1">Uncharacterized protein</fullName>
    </submittedName>
</protein>
<name>A0A6A4IB68_9AGAR</name>
<sequence length="260" mass="29573">MPKQPPIHHLHNRLPVIPGTERLKIVPAACTRPRPTKPRNKFEAAALKIHPSLKLPDNFFLTDAEIDAELDAIDAEIEEDEIDADLQIGKKTERVGSKLIQPYQREARRERYHGRWNDLFERAGRETMQVWGVTSPLQLKPQNGDRVHTIPIPDSGFAIRFWDNGLDEQNNKCCLDFISSLTHRAKNSPESWQLLPANKFGALPFNPILSREEVVGYKKKNIPPGEERFDIERPGYPDFVFDVPGSNCRAAQARESRAAA</sequence>
<evidence type="ECO:0000313" key="2">
    <source>
        <dbReference type="Proteomes" id="UP000799118"/>
    </source>
</evidence>
<accession>A0A6A4IB68</accession>
<dbReference type="EMBL" id="ML769397">
    <property type="protein sequence ID" value="KAE9407260.1"/>
    <property type="molecule type" value="Genomic_DNA"/>
</dbReference>
<dbReference type="OrthoDB" id="2800028at2759"/>
<organism evidence="1 2">
    <name type="scientific">Gymnopus androsaceus JB14</name>
    <dbReference type="NCBI Taxonomy" id="1447944"/>
    <lineage>
        <taxon>Eukaryota</taxon>
        <taxon>Fungi</taxon>
        <taxon>Dikarya</taxon>
        <taxon>Basidiomycota</taxon>
        <taxon>Agaricomycotina</taxon>
        <taxon>Agaricomycetes</taxon>
        <taxon>Agaricomycetidae</taxon>
        <taxon>Agaricales</taxon>
        <taxon>Marasmiineae</taxon>
        <taxon>Omphalotaceae</taxon>
        <taxon>Gymnopus</taxon>
    </lineage>
</organism>
<dbReference type="AlphaFoldDB" id="A0A6A4IB68"/>